<dbReference type="InterPro" id="IPR003593">
    <property type="entry name" value="AAA+_ATPase"/>
</dbReference>
<reference evidence="7 8" key="1">
    <citation type="submission" date="2016-12" db="EMBL/GenBank/DDBJ databases">
        <authorList>
            <person name="Song W.-J."/>
            <person name="Kurnit D.M."/>
        </authorList>
    </citation>
    <scope>NUCLEOTIDE SEQUENCE [LARGE SCALE GENOMIC DNA]</scope>
    <source>
        <strain evidence="7 8">DSM 11393</strain>
    </source>
</reference>
<dbReference type="InterPro" id="IPR027417">
    <property type="entry name" value="P-loop_NTPase"/>
</dbReference>
<dbReference type="PANTHER" id="PTHR42794:SF1">
    <property type="entry name" value="HEMIN IMPORT ATP-BINDING PROTEIN HMUV"/>
    <property type="match status" value="1"/>
</dbReference>
<keyword evidence="4" id="KW-1278">Translocase</keyword>
<dbReference type="PANTHER" id="PTHR42794">
    <property type="entry name" value="HEMIN IMPORT ATP-BINDING PROTEIN HMUV"/>
    <property type="match status" value="1"/>
</dbReference>
<dbReference type="CDD" id="cd03214">
    <property type="entry name" value="ABC_Iron-Siderophores_B12_Hemin"/>
    <property type="match status" value="1"/>
</dbReference>
<gene>
    <name evidence="7" type="ORF">SAMN02745728_00514</name>
</gene>
<feature type="domain" description="ABC transporter" evidence="6">
    <location>
        <begin position="7"/>
        <end position="270"/>
    </location>
</feature>
<keyword evidence="3 7" id="KW-0067">ATP-binding</keyword>
<dbReference type="SUPFAM" id="SSF52540">
    <property type="entry name" value="P-loop containing nucleoside triphosphate hydrolases"/>
    <property type="match status" value="1"/>
</dbReference>
<proteinExistence type="predicted"/>
<evidence type="ECO:0000259" key="6">
    <source>
        <dbReference type="PROSITE" id="PS50893"/>
    </source>
</evidence>
<evidence type="ECO:0000256" key="2">
    <source>
        <dbReference type="ARBA" id="ARBA00022741"/>
    </source>
</evidence>
<dbReference type="RefSeq" id="WP_072696222.1">
    <property type="nucleotide sequence ID" value="NZ_FRDI01000003.1"/>
</dbReference>
<dbReference type="PROSITE" id="PS50893">
    <property type="entry name" value="ABC_TRANSPORTER_2"/>
    <property type="match status" value="1"/>
</dbReference>
<dbReference type="SMART" id="SM00382">
    <property type="entry name" value="AAA"/>
    <property type="match status" value="1"/>
</dbReference>
<name>A0A1M7S7D8_9BACT</name>
<keyword evidence="2" id="KW-0547">Nucleotide-binding</keyword>
<dbReference type="OrthoDB" id="9809450at2"/>
<evidence type="ECO:0000256" key="3">
    <source>
        <dbReference type="ARBA" id="ARBA00022840"/>
    </source>
</evidence>
<dbReference type="Pfam" id="PF00005">
    <property type="entry name" value="ABC_tran"/>
    <property type="match status" value="1"/>
</dbReference>
<evidence type="ECO:0000256" key="5">
    <source>
        <dbReference type="ARBA" id="ARBA00037066"/>
    </source>
</evidence>
<evidence type="ECO:0000313" key="7">
    <source>
        <dbReference type="EMBL" id="SHN54262.1"/>
    </source>
</evidence>
<dbReference type="AlphaFoldDB" id="A0A1M7S7D8"/>
<organism evidence="7 8">
    <name type="scientific">Desulfovibrio litoralis DSM 11393</name>
    <dbReference type="NCBI Taxonomy" id="1121455"/>
    <lineage>
        <taxon>Bacteria</taxon>
        <taxon>Pseudomonadati</taxon>
        <taxon>Thermodesulfobacteriota</taxon>
        <taxon>Desulfovibrionia</taxon>
        <taxon>Desulfovibrionales</taxon>
        <taxon>Desulfovibrionaceae</taxon>
        <taxon>Desulfovibrio</taxon>
    </lineage>
</organism>
<evidence type="ECO:0000256" key="4">
    <source>
        <dbReference type="ARBA" id="ARBA00022967"/>
    </source>
</evidence>
<dbReference type="GO" id="GO:0005524">
    <property type="term" value="F:ATP binding"/>
    <property type="evidence" value="ECO:0007669"/>
    <property type="project" value="UniProtKB-KW"/>
</dbReference>
<dbReference type="InterPro" id="IPR003439">
    <property type="entry name" value="ABC_transporter-like_ATP-bd"/>
</dbReference>
<dbReference type="EMBL" id="FRDI01000003">
    <property type="protein sequence ID" value="SHN54262.1"/>
    <property type="molecule type" value="Genomic_DNA"/>
</dbReference>
<dbReference type="STRING" id="1121455.SAMN02745728_00514"/>
<sequence>MNKNILLKAEDLYLSYTNNKGVNAQSSVLKGVSLELFSGEIVGLLGPNGAGKSSLLFALVGSLALNAGKVFVSPVQNVFKESEIANKQTQDLSTKLELSALSTKEKSRLIACLNQKNTYVPSLSVAEFVLMGRYANGGLWADYSQEDYEIVLESLKECGIEKLQSKKMSELSGGELQLSFLAQILAKQTPLILLDEVSSSLDINHSINIFNILEQKKKKGASILAAIHDINLAALYCDRLIFIQDGSIKYFGRTESLFNSAVFAEIYKVNVEIFYNSQGKPQLSFLPSSVINNSGDGVDND</sequence>
<evidence type="ECO:0000256" key="1">
    <source>
        <dbReference type="ARBA" id="ARBA00022448"/>
    </source>
</evidence>
<protein>
    <submittedName>
        <fullName evidence="7">Iron complex transport system ATP-binding protein</fullName>
    </submittedName>
</protein>
<dbReference type="GO" id="GO:0016887">
    <property type="term" value="F:ATP hydrolysis activity"/>
    <property type="evidence" value="ECO:0007669"/>
    <property type="project" value="InterPro"/>
</dbReference>
<keyword evidence="8" id="KW-1185">Reference proteome</keyword>
<dbReference type="Gene3D" id="3.40.50.300">
    <property type="entry name" value="P-loop containing nucleotide triphosphate hydrolases"/>
    <property type="match status" value="1"/>
</dbReference>
<dbReference type="Proteomes" id="UP000186469">
    <property type="component" value="Unassembled WGS sequence"/>
</dbReference>
<accession>A0A1M7S7D8</accession>
<evidence type="ECO:0000313" key="8">
    <source>
        <dbReference type="Proteomes" id="UP000186469"/>
    </source>
</evidence>
<keyword evidence="1" id="KW-0813">Transport</keyword>
<comment type="function">
    <text evidence="5">Part of the ABC transporter complex HmuTUV involved in hemin import. Responsible for energy coupling to the transport system.</text>
</comment>